<reference evidence="1 2" key="1">
    <citation type="submission" date="2024-11" db="EMBL/GenBank/DDBJ databases">
        <authorList>
            <person name="Heng Y.C."/>
            <person name="Lim A.C.H."/>
            <person name="Lee J.K.Y."/>
            <person name="Kittelmann S."/>
        </authorList>
    </citation>
    <scope>NUCLEOTIDE SEQUENCE [LARGE SCALE GENOMIC DNA]</scope>
    <source>
        <strain evidence="1 2">WILCCON 0269</strain>
    </source>
</reference>
<name>A0ABW8SF48_9CLOT</name>
<sequence length="55" mass="6454">MILQMLYKLIQTSIKKVSYYSYILKYKDKIGTIGNSIRGLRKELKTIIITLKENS</sequence>
<protein>
    <submittedName>
        <fullName evidence="1">Uncharacterized protein</fullName>
    </submittedName>
</protein>
<organism evidence="1 2">
    <name type="scientific">Candidatus Clostridium eludens</name>
    <dbReference type="NCBI Taxonomy" id="3381663"/>
    <lineage>
        <taxon>Bacteria</taxon>
        <taxon>Bacillati</taxon>
        <taxon>Bacillota</taxon>
        <taxon>Clostridia</taxon>
        <taxon>Eubacteriales</taxon>
        <taxon>Clostridiaceae</taxon>
        <taxon>Clostridium</taxon>
    </lineage>
</organism>
<dbReference type="Proteomes" id="UP001623660">
    <property type="component" value="Unassembled WGS sequence"/>
</dbReference>
<proteinExistence type="predicted"/>
<comment type="caution">
    <text evidence="1">The sequence shown here is derived from an EMBL/GenBank/DDBJ whole genome shotgun (WGS) entry which is preliminary data.</text>
</comment>
<dbReference type="EMBL" id="JBJHZX010000004">
    <property type="protein sequence ID" value="MFL0194667.1"/>
    <property type="molecule type" value="Genomic_DNA"/>
</dbReference>
<keyword evidence="2" id="KW-1185">Reference proteome</keyword>
<accession>A0ABW8SF48</accession>
<evidence type="ECO:0000313" key="1">
    <source>
        <dbReference type="EMBL" id="MFL0194667.1"/>
    </source>
</evidence>
<evidence type="ECO:0000313" key="2">
    <source>
        <dbReference type="Proteomes" id="UP001623660"/>
    </source>
</evidence>
<gene>
    <name evidence="1" type="ORF">ACJDU8_03635</name>
</gene>